<evidence type="ECO:0000313" key="3">
    <source>
        <dbReference type="Proteomes" id="UP000238392"/>
    </source>
</evidence>
<keyword evidence="3" id="KW-1185">Reference proteome</keyword>
<protein>
    <submittedName>
        <fullName evidence="2">PhoD-like phosphatase</fullName>
    </submittedName>
</protein>
<dbReference type="Proteomes" id="UP000238392">
    <property type="component" value="Unassembled WGS sequence"/>
</dbReference>
<dbReference type="InterPro" id="IPR018946">
    <property type="entry name" value="PhoD-like_MPP"/>
</dbReference>
<dbReference type="Gene3D" id="3.60.21.70">
    <property type="entry name" value="PhoD-like phosphatase"/>
    <property type="match status" value="1"/>
</dbReference>
<proteinExistence type="predicted"/>
<dbReference type="SUPFAM" id="SSF56300">
    <property type="entry name" value="Metallo-dependent phosphatases"/>
    <property type="match status" value="1"/>
</dbReference>
<dbReference type="GO" id="GO:0016020">
    <property type="term" value="C:membrane"/>
    <property type="evidence" value="ECO:0007669"/>
    <property type="project" value="TreeGrafter"/>
</dbReference>
<dbReference type="PANTHER" id="PTHR46689:SF1">
    <property type="entry name" value="PHOD-LIKE PHOSPHATASE DOMAIN-CONTAINING PROTEIN"/>
    <property type="match status" value="1"/>
</dbReference>
<gene>
    <name evidence="2" type="ORF">CLV74_10966</name>
</gene>
<dbReference type="Pfam" id="PF19050">
    <property type="entry name" value="PhoD_2"/>
    <property type="match status" value="1"/>
</dbReference>
<name>A0A2T0WM22_9RHOB</name>
<dbReference type="EMBL" id="PVTQ01000009">
    <property type="protein sequence ID" value="PRY87746.1"/>
    <property type="molecule type" value="Genomic_DNA"/>
</dbReference>
<accession>A0A2T0WM22</accession>
<reference evidence="2 3" key="1">
    <citation type="submission" date="2018-03" db="EMBL/GenBank/DDBJ databases">
        <title>Genomic Encyclopedia of Archaeal and Bacterial Type Strains, Phase II (KMG-II): from individual species to whole genera.</title>
        <authorList>
            <person name="Goeker M."/>
        </authorList>
    </citation>
    <scope>NUCLEOTIDE SEQUENCE [LARGE SCALE GENOMIC DNA]</scope>
    <source>
        <strain evidence="2 3">DSM 100212</strain>
    </source>
</reference>
<dbReference type="PANTHER" id="PTHR46689">
    <property type="entry name" value="MEMBRANE PROTEIN, PUTATIVE-RELATED"/>
    <property type="match status" value="1"/>
</dbReference>
<dbReference type="InterPro" id="IPR038607">
    <property type="entry name" value="PhoD-like_sf"/>
</dbReference>
<dbReference type="RefSeq" id="WP_106265575.1">
    <property type="nucleotide sequence ID" value="NZ_PVTQ01000009.1"/>
</dbReference>
<sequence>MTELNIPRRAGPILHFRGHSDAGLSLHVIVVRPADEDAPASLSVSGDETTPELLTEVQGARFWRYGVTLTAADTGYAFEGQHYDVVTALDGDLRVGFVSCNGEEHGDLHRNMADRNAMWLRLWEAHRTSPLALLIQGGDQIYADEVTDGHPLTDDWPKGLKKAPTTEELADLYGYLERRFVDRYLRLLASDQMAPLLARVPTLAIWDDHDICDGWGSLPEKVTDSAIGQTLFAVARQMYLLFQQGMVEADIPTLFPDPTGASLGWRHRLPGLTLLAPDLRSQRQRHQVMGPEGWSMVESTMPEKGDQTFLISSVPLLGPRLSIVEGLMMLMPRFQKYEDDLRDQWQSRAHRKAWQRMLREVLRMRAAGPVTAISGEIHLATRAEMTCGEGVMHQLVASGISHPAPTKNYARGLGLLAGLGEAPLKGHPIRILPLPGQNTRYIAERNFLVLERQGGTWEARWHLEESGVTPALVL</sequence>
<comment type="caution">
    <text evidence="2">The sequence shown here is derived from an EMBL/GenBank/DDBJ whole genome shotgun (WGS) entry which is preliminary data.</text>
</comment>
<dbReference type="CDD" id="cd07389">
    <property type="entry name" value="MPP_PhoD"/>
    <property type="match status" value="1"/>
</dbReference>
<dbReference type="InterPro" id="IPR043904">
    <property type="entry name" value="PhoD_2-like"/>
</dbReference>
<evidence type="ECO:0000313" key="2">
    <source>
        <dbReference type="EMBL" id="PRY87746.1"/>
    </source>
</evidence>
<dbReference type="InterPro" id="IPR029052">
    <property type="entry name" value="Metallo-depent_PP-like"/>
</dbReference>
<organism evidence="2 3">
    <name type="scientific">Donghicola tyrosinivorans</name>
    <dbReference type="NCBI Taxonomy" id="1652492"/>
    <lineage>
        <taxon>Bacteria</taxon>
        <taxon>Pseudomonadati</taxon>
        <taxon>Pseudomonadota</taxon>
        <taxon>Alphaproteobacteria</taxon>
        <taxon>Rhodobacterales</taxon>
        <taxon>Roseobacteraceae</taxon>
        <taxon>Donghicola</taxon>
    </lineage>
</organism>
<feature type="domain" description="PhoD-like phosphatase" evidence="1">
    <location>
        <begin position="117"/>
        <end position="330"/>
    </location>
</feature>
<dbReference type="AlphaFoldDB" id="A0A2T0WM22"/>
<dbReference type="OrthoDB" id="327733at2"/>
<evidence type="ECO:0000259" key="1">
    <source>
        <dbReference type="Pfam" id="PF19050"/>
    </source>
</evidence>